<sequence length="121" mass="13683">MMDHADSPRRGDLNGRGDLSEAALKEFCEWFLTGALDQIRFSTAIFDLDRLEDRYRFLVKDISDDKRAPALLAAVLKHESLERGDVHLVLKTSERTARNTMSALVRQGLLKSQTPKKPLSV</sequence>
<dbReference type="Proteomes" id="UP001597349">
    <property type="component" value="Unassembled WGS sequence"/>
</dbReference>
<comment type="caution">
    <text evidence="1">The sequence shown here is derived from an EMBL/GenBank/DDBJ whole genome shotgun (WGS) entry which is preliminary data.</text>
</comment>
<proteinExistence type="predicted"/>
<evidence type="ECO:0000313" key="2">
    <source>
        <dbReference type="Proteomes" id="UP001597349"/>
    </source>
</evidence>
<organism evidence="1 2">
    <name type="scientific">Mesorhizobium calcicola</name>
    <dbReference type="NCBI Taxonomy" id="1300310"/>
    <lineage>
        <taxon>Bacteria</taxon>
        <taxon>Pseudomonadati</taxon>
        <taxon>Pseudomonadota</taxon>
        <taxon>Alphaproteobacteria</taxon>
        <taxon>Hyphomicrobiales</taxon>
        <taxon>Phyllobacteriaceae</taxon>
        <taxon>Mesorhizobium</taxon>
    </lineage>
</organism>
<evidence type="ECO:0000313" key="1">
    <source>
        <dbReference type="EMBL" id="MFD2052313.1"/>
    </source>
</evidence>
<gene>
    <name evidence="1" type="ORF">ACFSQT_04105</name>
</gene>
<accession>A0ABW4W877</accession>
<keyword evidence="2" id="KW-1185">Reference proteome</keyword>
<reference evidence="2" key="1">
    <citation type="journal article" date="2019" name="Int. J. Syst. Evol. Microbiol.">
        <title>The Global Catalogue of Microorganisms (GCM) 10K type strain sequencing project: providing services to taxonomists for standard genome sequencing and annotation.</title>
        <authorList>
            <consortium name="The Broad Institute Genomics Platform"/>
            <consortium name="The Broad Institute Genome Sequencing Center for Infectious Disease"/>
            <person name="Wu L."/>
            <person name="Ma J."/>
        </authorList>
    </citation>
    <scope>NUCLEOTIDE SEQUENCE [LARGE SCALE GENOMIC DNA]</scope>
    <source>
        <strain evidence="2">CGMCC 1.16226</strain>
    </source>
</reference>
<name>A0ABW4W877_9HYPH</name>
<evidence type="ECO:0008006" key="3">
    <source>
        <dbReference type="Google" id="ProtNLM"/>
    </source>
</evidence>
<dbReference type="EMBL" id="JBHUGY010000008">
    <property type="protein sequence ID" value="MFD2052313.1"/>
    <property type="molecule type" value="Genomic_DNA"/>
</dbReference>
<dbReference type="RefSeq" id="WP_379017109.1">
    <property type="nucleotide sequence ID" value="NZ_JBHUGY010000008.1"/>
</dbReference>
<protein>
    <recommendedName>
        <fullName evidence="3">MarR family transcriptional regulator</fullName>
    </recommendedName>
</protein>